<evidence type="ECO:0000259" key="1">
    <source>
        <dbReference type="SMART" id="SM00852"/>
    </source>
</evidence>
<dbReference type="AlphaFoldDB" id="A0AAW8M1R0"/>
<dbReference type="GO" id="GO:0061602">
    <property type="term" value="F:molybdenum cofactor cytidylyltransferase activity"/>
    <property type="evidence" value="ECO:0007669"/>
    <property type="project" value="UniProtKB-EC"/>
</dbReference>
<proteinExistence type="predicted"/>
<dbReference type="GeneID" id="61458365"/>
<dbReference type="RefSeq" id="WP_045534747.1">
    <property type="nucleotide sequence ID" value="NZ_JAGIPD010000006.1"/>
</dbReference>
<feature type="domain" description="MoaB/Mog" evidence="1">
    <location>
        <begin position="167"/>
        <end position="305"/>
    </location>
</feature>
<dbReference type="SUPFAM" id="SSF53218">
    <property type="entry name" value="Molybdenum cofactor biosynthesis proteins"/>
    <property type="match status" value="1"/>
</dbReference>
<dbReference type="Gene3D" id="3.40.980.10">
    <property type="entry name" value="MoaB/Mog-like domain"/>
    <property type="match status" value="1"/>
</dbReference>
<dbReference type="EMBL" id="JAVDSW010000008">
    <property type="protein sequence ID" value="MDR6705247.1"/>
    <property type="molecule type" value="Genomic_DNA"/>
</dbReference>
<dbReference type="SMART" id="SM00852">
    <property type="entry name" value="MoCF_biosynth"/>
    <property type="match status" value="1"/>
</dbReference>
<dbReference type="InterPro" id="IPR001453">
    <property type="entry name" value="MoaB/Mog_dom"/>
</dbReference>
<keyword evidence="2" id="KW-0548">Nucleotidyltransferase</keyword>
<name>A0AAW8M1R0_AGRTU</name>
<comment type="caution">
    <text evidence="2">The sequence shown here is derived from an EMBL/GenBank/DDBJ whole genome shotgun (WGS) entry which is preliminary data.</text>
</comment>
<evidence type="ECO:0000313" key="3">
    <source>
        <dbReference type="Proteomes" id="UP001265315"/>
    </source>
</evidence>
<keyword evidence="2" id="KW-0808">Transferase</keyword>
<dbReference type="InterPro" id="IPR036425">
    <property type="entry name" value="MoaB/Mog-like_dom_sf"/>
</dbReference>
<sequence length="353" mass="37450">MFGKFETEIATGMMLGHRLAVGGRTFSKGHTLSLEDVAFFLSHGISSVLAHRFEEHEIDEVTAADILGAPFAKEGVFSKSAVGGRVNFYAKADGLFIAERDLINSFNSINQAVTFACLADRSRVVEGELVGTLKIIPLAVGYRTVETARLVASTRPPISVWPFESRAVTLISTTLPSLGAKTVEKTARITAARLMERGSTLVSELYSEHDINALADVLREEADRRAGSNHLVIVFGASAVADANDVIPAAIREAGGKVERVGMPVDPGNLIVIGAIADIPVIGAPGCARSPSLNGLDWVLDRTLAGDRIDSGTIARMGVGGLLKEISSRPQLREASVSHEAVPQLRDTALSGL</sequence>
<dbReference type="EC" id="2.7.7.76" evidence="2"/>
<protein>
    <submittedName>
        <fullName evidence="2">Molybdenum cofactor cytidylyltransferase</fullName>
        <ecNumber evidence="2">2.7.7.76</ecNumber>
    </submittedName>
</protein>
<dbReference type="CDD" id="cd03522">
    <property type="entry name" value="MoeA_like"/>
    <property type="match status" value="1"/>
</dbReference>
<accession>A0AAW8M1R0</accession>
<organism evidence="2 3">
    <name type="scientific">Agrobacterium tumefaciens</name>
    <dbReference type="NCBI Taxonomy" id="358"/>
    <lineage>
        <taxon>Bacteria</taxon>
        <taxon>Pseudomonadati</taxon>
        <taxon>Pseudomonadota</taxon>
        <taxon>Alphaproteobacteria</taxon>
        <taxon>Hyphomicrobiales</taxon>
        <taxon>Rhizobiaceae</taxon>
        <taxon>Rhizobium/Agrobacterium group</taxon>
        <taxon>Agrobacterium</taxon>
        <taxon>Agrobacterium tumefaciens complex</taxon>
    </lineage>
</organism>
<reference evidence="2" key="1">
    <citation type="submission" date="2023-07" db="EMBL/GenBank/DDBJ databases">
        <title>Sorghum-associated microbial communities from plants grown in Nebraska, USA.</title>
        <authorList>
            <person name="Schachtman D."/>
        </authorList>
    </citation>
    <scope>NUCLEOTIDE SEQUENCE</scope>
    <source>
        <strain evidence="2">1457</strain>
    </source>
</reference>
<dbReference type="Proteomes" id="UP001265315">
    <property type="component" value="Unassembled WGS sequence"/>
</dbReference>
<evidence type="ECO:0000313" key="2">
    <source>
        <dbReference type="EMBL" id="MDR6705247.1"/>
    </source>
</evidence>
<gene>
    <name evidence="2" type="ORF">J2W61_005122</name>
</gene>